<dbReference type="OrthoDB" id="9769598at2"/>
<dbReference type="GO" id="GO:0017001">
    <property type="term" value="P:antibiotic catabolic process"/>
    <property type="evidence" value="ECO:0007669"/>
    <property type="project" value="UniProtKB-ARBA"/>
</dbReference>
<dbReference type="GO" id="GO:0016787">
    <property type="term" value="F:hydrolase activity"/>
    <property type="evidence" value="ECO:0007669"/>
    <property type="project" value="UniProtKB-KW"/>
</dbReference>
<feature type="domain" description="Metallo-beta-lactamase" evidence="3">
    <location>
        <begin position="49"/>
        <end position="223"/>
    </location>
</feature>
<dbReference type="SMART" id="SM00849">
    <property type="entry name" value="Lactamase_B"/>
    <property type="match status" value="1"/>
</dbReference>
<dbReference type="PANTHER" id="PTHR42951:SF4">
    <property type="entry name" value="ACYL-COENZYME A THIOESTERASE MBLAC2"/>
    <property type="match status" value="1"/>
</dbReference>
<evidence type="ECO:0000256" key="2">
    <source>
        <dbReference type="SAM" id="SignalP"/>
    </source>
</evidence>
<dbReference type="Pfam" id="PF00753">
    <property type="entry name" value="Lactamase_B"/>
    <property type="match status" value="1"/>
</dbReference>
<comment type="similarity">
    <text evidence="1">Belongs to the metallo-beta-lactamase superfamily. Class-B beta-lactamase family.</text>
</comment>
<dbReference type="InterPro" id="IPR050855">
    <property type="entry name" value="NDM-1-like"/>
</dbReference>
<dbReference type="InterPro" id="IPR001279">
    <property type="entry name" value="Metallo-B-lactamas"/>
</dbReference>
<dbReference type="PANTHER" id="PTHR42951">
    <property type="entry name" value="METALLO-BETA-LACTAMASE DOMAIN-CONTAINING"/>
    <property type="match status" value="1"/>
</dbReference>
<dbReference type="eggNOG" id="COG0491">
    <property type="taxonomic scope" value="Bacteria"/>
</dbReference>
<dbReference type="Proteomes" id="UP000009282">
    <property type="component" value="Chromosome"/>
</dbReference>
<keyword evidence="4" id="KW-0378">Hydrolase</keyword>
<reference evidence="4 5" key="1">
    <citation type="journal article" date="2011" name="J. Bacteriol.">
        <title>Complete genome sequence of seawater bacterium Glaciecola nitratireducens FR1064T.</title>
        <authorList>
            <person name="Bian F."/>
            <person name="Qin Q.L."/>
            <person name="Xie B.B."/>
            <person name="Shu Y.L."/>
            <person name="Zhang X.Y."/>
            <person name="Yu Y."/>
            <person name="Chen B."/>
            <person name="Chen X.L."/>
            <person name="Zhou B.C."/>
            <person name="Zhang Y.Z."/>
        </authorList>
    </citation>
    <scope>NUCLEOTIDE SEQUENCE [LARGE SCALE GENOMIC DNA]</scope>
    <source>
        <strain evidence="5">JCM 12485 / KCTC 12276 / FR1064</strain>
    </source>
</reference>
<evidence type="ECO:0000313" key="4">
    <source>
        <dbReference type="EMBL" id="AEP28920.1"/>
    </source>
</evidence>
<dbReference type="HOGENOM" id="CLU_056342_3_0_6"/>
<accession>G4QJ52</accession>
<dbReference type="RefSeq" id="WP_014107795.1">
    <property type="nucleotide sequence ID" value="NC_016041.1"/>
</dbReference>
<feature type="signal peptide" evidence="2">
    <location>
        <begin position="1"/>
        <end position="24"/>
    </location>
</feature>
<organism evidence="4 5">
    <name type="scientific">Glaciecola nitratireducens (strain JCM 12485 / KCTC 12276 / FR1064)</name>
    <dbReference type="NCBI Taxonomy" id="1085623"/>
    <lineage>
        <taxon>Bacteria</taxon>
        <taxon>Pseudomonadati</taxon>
        <taxon>Pseudomonadota</taxon>
        <taxon>Gammaproteobacteria</taxon>
        <taxon>Alteromonadales</taxon>
        <taxon>Alteromonadaceae</taxon>
        <taxon>Brumicola</taxon>
    </lineage>
</organism>
<dbReference type="AlphaFoldDB" id="G4QJ52"/>
<evidence type="ECO:0000313" key="5">
    <source>
        <dbReference type="Proteomes" id="UP000009282"/>
    </source>
</evidence>
<sequence>MKNMIGKSVLALSLAGLFASSAFSQGRFDDVEVKSQSVGGSVHMLVGAGGNIGVSAGPDGLLIVDDQYADLADKIAVSLADISKEQTRYVINTHFHGDHTGSNAFFSKHKQATIFAHENVRVRLAAGEDTDPAMLPVVTYDKGVKFHMNGDTVHVFHLASAHTDGDSAVWFEQPDVMHTGDLFFKDWFPFIDLNSGGSVVGYIAAVETLLTMIDNDTKVIPGHGALANKADYVRFLDMIKKTYAYVQAKKMAGMSEDDMVAAGLEDKWKSWSWNFITEERWIRTLYK</sequence>
<keyword evidence="2" id="KW-0732">Signal</keyword>
<keyword evidence="5" id="KW-1185">Reference proteome</keyword>
<dbReference type="EMBL" id="CP003060">
    <property type="protein sequence ID" value="AEP28920.1"/>
    <property type="molecule type" value="Genomic_DNA"/>
</dbReference>
<feature type="chain" id="PRO_5003467312" evidence="2">
    <location>
        <begin position="25"/>
        <end position="287"/>
    </location>
</feature>
<dbReference type="Gene3D" id="3.60.15.10">
    <property type="entry name" value="Ribonuclease Z/Hydroxyacylglutathione hydrolase-like"/>
    <property type="match status" value="1"/>
</dbReference>
<evidence type="ECO:0000259" key="3">
    <source>
        <dbReference type="SMART" id="SM00849"/>
    </source>
</evidence>
<dbReference type="STRING" id="1085623.GNIT_0776"/>
<dbReference type="InterPro" id="IPR036866">
    <property type="entry name" value="RibonucZ/Hydroxyglut_hydro"/>
</dbReference>
<gene>
    <name evidence="4" type="ordered locus">GNIT_0776</name>
</gene>
<dbReference type="KEGG" id="gni:GNIT_0776"/>
<dbReference type="SUPFAM" id="SSF56281">
    <property type="entry name" value="Metallo-hydrolase/oxidoreductase"/>
    <property type="match status" value="1"/>
</dbReference>
<evidence type="ECO:0000256" key="1">
    <source>
        <dbReference type="ARBA" id="ARBA00005250"/>
    </source>
</evidence>
<proteinExistence type="inferred from homology"/>
<dbReference type="CDD" id="cd16282">
    <property type="entry name" value="metallo-hydrolase-like_MBL-fold"/>
    <property type="match status" value="1"/>
</dbReference>
<protein>
    <submittedName>
        <fullName evidence="4">Zn-dependent hydrolase, glyoxylase family protein</fullName>
    </submittedName>
</protein>
<name>G4QJ52_GLANF</name>